<keyword evidence="7 15" id="KW-0378">Hydrolase</keyword>
<dbReference type="Pfam" id="PF06827">
    <property type="entry name" value="zf-FPG_IleRS"/>
    <property type="match status" value="1"/>
</dbReference>
<evidence type="ECO:0000256" key="7">
    <source>
        <dbReference type="ARBA" id="ARBA00022801"/>
    </source>
</evidence>
<feature type="active site" description="Schiff-base intermediate with DNA" evidence="15">
    <location>
        <position position="36"/>
    </location>
</feature>
<feature type="domain" description="FPG-type" evidence="16">
    <location>
        <begin position="276"/>
        <end position="310"/>
    </location>
</feature>
<dbReference type="InterPro" id="IPR020629">
    <property type="entry name" value="FPG_Glyclase"/>
</dbReference>
<dbReference type="InterPro" id="IPR010979">
    <property type="entry name" value="Ribosomal_uS13-like_H2TH"/>
</dbReference>
<dbReference type="HOGENOM" id="CLU_038423_1_1_4"/>
<dbReference type="Gene3D" id="3.20.190.10">
    <property type="entry name" value="MutM-like, N-terminal"/>
    <property type="match status" value="1"/>
</dbReference>
<dbReference type="InterPro" id="IPR015887">
    <property type="entry name" value="DNA_glyclase_Znf_dom_DNA_BS"/>
</dbReference>
<comment type="catalytic activity">
    <reaction evidence="14 15">
        <text>2'-deoxyribonucleotide-(2'-deoxyribose 5'-phosphate)-2'-deoxyribonucleotide-DNA = a 3'-end 2'-deoxyribonucleotide-(2,3-dehydro-2,3-deoxyribose 5'-phosphate)-DNA + a 5'-end 5'-phospho-2'-deoxyribonucleoside-DNA + H(+)</text>
        <dbReference type="Rhea" id="RHEA:66592"/>
        <dbReference type="Rhea" id="RHEA-COMP:13180"/>
        <dbReference type="Rhea" id="RHEA-COMP:16897"/>
        <dbReference type="Rhea" id="RHEA-COMP:17067"/>
        <dbReference type="ChEBI" id="CHEBI:15378"/>
        <dbReference type="ChEBI" id="CHEBI:136412"/>
        <dbReference type="ChEBI" id="CHEBI:157695"/>
        <dbReference type="ChEBI" id="CHEBI:167181"/>
        <dbReference type="EC" id="4.2.99.18"/>
    </reaction>
</comment>
<dbReference type="Pfam" id="PF01149">
    <property type="entry name" value="Fapy_DNA_glyco"/>
    <property type="match status" value="1"/>
</dbReference>
<dbReference type="InterPro" id="IPR010663">
    <property type="entry name" value="Znf_FPG/IleRS"/>
</dbReference>
<feature type="active site" description="Proton donor; for delta-elimination activity" evidence="15">
    <location>
        <position position="300"/>
    </location>
</feature>
<feature type="binding site" evidence="15">
    <location>
        <position position="146"/>
    </location>
    <ligand>
        <name>DNA</name>
        <dbReference type="ChEBI" id="CHEBI:16991"/>
    </ligand>
</feature>
<dbReference type="PROSITE" id="PS01242">
    <property type="entry name" value="ZF_FPG_1"/>
    <property type="match status" value="1"/>
</dbReference>
<feature type="binding site" evidence="15">
    <location>
        <position position="128"/>
    </location>
    <ligand>
        <name>DNA</name>
        <dbReference type="ChEBI" id="CHEBI:16991"/>
    </ligand>
</feature>
<keyword evidence="19" id="KW-1185">Reference proteome</keyword>
<keyword evidence="8 15" id="KW-0862">Zinc</keyword>
<evidence type="ECO:0000256" key="15">
    <source>
        <dbReference type="HAMAP-Rule" id="MF_00103"/>
    </source>
</evidence>
<keyword evidence="10 15" id="KW-0234">DNA repair</keyword>
<proteinExistence type="inferred from homology"/>
<keyword evidence="9 15" id="KW-0238">DNA-binding</keyword>
<feature type="active site" description="Proton donor" evidence="15">
    <location>
        <position position="37"/>
    </location>
</feature>
<evidence type="ECO:0000256" key="13">
    <source>
        <dbReference type="ARBA" id="ARBA00023295"/>
    </source>
</evidence>
<dbReference type="GO" id="GO:0003684">
    <property type="term" value="F:damaged DNA binding"/>
    <property type="evidence" value="ECO:0007669"/>
    <property type="project" value="InterPro"/>
</dbReference>
<evidence type="ECO:0000256" key="10">
    <source>
        <dbReference type="ARBA" id="ARBA00023204"/>
    </source>
</evidence>
<feature type="domain" description="Formamidopyrimidine-DNA glycosylase catalytic" evidence="17">
    <location>
        <begin position="36"/>
        <end position="149"/>
    </location>
</feature>
<dbReference type="GO" id="GO:0140078">
    <property type="term" value="F:class I DNA-(apurinic or apyrimidinic site) endonuclease activity"/>
    <property type="evidence" value="ECO:0007669"/>
    <property type="project" value="UniProtKB-EC"/>
</dbReference>
<evidence type="ECO:0000256" key="8">
    <source>
        <dbReference type="ARBA" id="ARBA00022833"/>
    </source>
</evidence>
<comment type="cofactor">
    <cofactor evidence="15">
        <name>Zn(2+)</name>
        <dbReference type="ChEBI" id="CHEBI:29105"/>
    </cofactor>
    <text evidence="15">Binds 1 zinc ion per subunit.</text>
</comment>
<evidence type="ECO:0000256" key="2">
    <source>
        <dbReference type="ARBA" id="ARBA00009409"/>
    </source>
</evidence>
<evidence type="ECO:0000256" key="3">
    <source>
        <dbReference type="ARBA" id="ARBA00011245"/>
    </source>
</evidence>
<dbReference type="PROSITE" id="PS51068">
    <property type="entry name" value="FPG_CAT"/>
    <property type="match status" value="1"/>
</dbReference>
<evidence type="ECO:0000256" key="11">
    <source>
        <dbReference type="ARBA" id="ARBA00023239"/>
    </source>
</evidence>
<dbReference type="Gene3D" id="1.10.8.50">
    <property type="match status" value="1"/>
</dbReference>
<comment type="catalytic activity">
    <reaction evidence="1 15">
        <text>Hydrolysis of DNA containing ring-opened 7-methylguanine residues, releasing 2,6-diamino-4-hydroxy-5-(N-methyl)formamidopyrimidine.</text>
        <dbReference type="EC" id="3.2.2.23"/>
    </reaction>
</comment>
<keyword evidence="4 15" id="KW-0479">Metal-binding</keyword>
<evidence type="ECO:0000259" key="17">
    <source>
        <dbReference type="PROSITE" id="PS51068"/>
    </source>
</evidence>
<evidence type="ECO:0000313" key="18">
    <source>
        <dbReference type="EMBL" id="CCD36095.1"/>
    </source>
</evidence>
<keyword evidence="5 15" id="KW-0227">DNA damage</keyword>
<comment type="subunit">
    <text evidence="3 15">Monomer.</text>
</comment>
<comment type="function">
    <text evidence="15">Involved in base excision repair of DNA damaged by oxidation or by mutagenic agents. Acts as DNA glycosylase that recognizes and removes damaged bases. Has a preference for oxidized purines, such as 7,8-dihydro-8-oxoguanine (8-oxoG). Has AP (apurinic/apyrimidinic) lyase activity and introduces nicks in the DNA strand. Cleaves the DNA backbone by beta-delta elimination to generate a single-strand break at the site of the removed base with both 3'- and 5'-phosphates.</text>
</comment>
<comment type="similarity">
    <text evidence="2 15">Belongs to the FPG family.</text>
</comment>
<protein>
    <recommendedName>
        <fullName evidence="15">Formamidopyrimidine-DNA glycosylase</fullName>
        <shortName evidence="15">Fapy-DNA glycosylase</shortName>
        <ecNumber evidence="15">3.2.2.23</ecNumber>
    </recommendedName>
    <alternativeName>
        <fullName evidence="15">DNA-(apurinic or apyrimidinic site) lyase MutM</fullName>
        <shortName evidence="15">AP lyase MutM</shortName>
        <ecNumber evidence="15">4.2.99.18</ecNumber>
    </alternativeName>
</protein>
<dbReference type="GO" id="GO:0034039">
    <property type="term" value="F:8-oxo-7,8-dihydroguanine DNA N-glycosylase activity"/>
    <property type="evidence" value="ECO:0007669"/>
    <property type="project" value="TreeGrafter"/>
</dbReference>
<dbReference type="EC" id="3.2.2.23" evidence="15"/>
<keyword evidence="13 15" id="KW-0326">Glycosidase</keyword>
<dbReference type="FunFam" id="1.10.8.50:FF:000003">
    <property type="entry name" value="Formamidopyrimidine-DNA glycosylase"/>
    <property type="match status" value="1"/>
</dbReference>
<dbReference type="Proteomes" id="UP000003511">
    <property type="component" value="Unassembled WGS sequence"/>
</dbReference>
<evidence type="ECO:0000259" key="16">
    <source>
        <dbReference type="PROSITE" id="PS51066"/>
    </source>
</evidence>
<dbReference type="PANTHER" id="PTHR22993">
    <property type="entry name" value="FORMAMIDOPYRIMIDINE-DNA GLYCOSYLASE"/>
    <property type="match status" value="1"/>
</dbReference>
<dbReference type="FunFam" id="3.20.190.10:FF:000001">
    <property type="entry name" value="Formamidopyrimidine-DNA glycosylase"/>
    <property type="match status" value="1"/>
</dbReference>
<evidence type="ECO:0000313" key="19">
    <source>
        <dbReference type="Proteomes" id="UP000003511"/>
    </source>
</evidence>
<dbReference type="SUPFAM" id="SSF57716">
    <property type="entry name" value="Glucocorticoid receptor-like (DNA-binding domain)"/>
    <property type="match status" value="1"/>
</dbReference>
<dbReference type="InterPro" id="IPR012319">
    <property type="entry name" value="FPG_cat"/>
</dbReference>
<evidence type="ECO:0000256" key="4">
    <source>
        <dbReference type="ARBA" id="ARBA00022723"/>
    </source>
</evidence>
<dbReference type="SUPFAM" id="SSF46946">
    <property type="entry name" value="S13-like H2TH domain"/>
    <property type="match status" value="1"/>
</dbReference>
<dbReference type="SMART" id="SM00898">
    <property type="entry name" value="Fapy_DNA_glyco"/>
    <property type="match status" value="1"/>
</dbReference>
<evidence type="ECO:0000256" key="12">
    <source>
        <dbReference type="ARBA" id="ARBA00023268"/>
    </source>
</evidence>
<dbReference type="PANTHER" id="PTHR22993:SF9">
    <property type="entry name" value="FORMAMIDOPYRIMIDINE-DNA GLYCOSYLASE"/>
    <property type="match status" value="1"/>
</dbReference>
<dbReference type="InterPro" id="IPR035937">
    <property type="entry name" value="FPG_N"/>
</dbReference>
<evidence type="ECO:0000256" key="1">
    <source>
        <dbReference type="ARBA" id="ARBA00001668"/>
    </source>
</evidence>
<dbReference type="NCBIfam" id="TIGR00577">
    <property type="entry name" value="fpg"/>
    <property type="match status" value="1"/>
</dbReference>
<evidence type="ECO:0000256" key="6">
    <source>
        <dbReference type="ARBA" id="ARBA00022771"/>
    </source>
</evidence>
<keyword evidence="11 15" id="KW-0456">Lyase</keyword>
<dbReference type="SMART" id="SM01232">
    <property type="entry name" value="H2TH"/>
    <property type="match status" value="1"/>
</dbReference>
<dbReference type="SUPFAM" id="SSF81624">
    <property type="entry name" value="N-terminal domain of MutM-like DNA repair proteins"/>
    <property type="match status" value="1"/>
</dbReference>
<organism evidence="18 19">
    <name type="scientific">Candidatus Paraburkholderia kirkii UZHbot1</name>
    <dbReference type="NCBI Taxonomy" id="1055526"/>
    <lineage>
        <taxon>Bacteria</taxon>
        <taxon>Pseudomonadati</taxon>
        <taxon>Pseudomonadota</taxon>
        <taxon>Betaproteobacteria</taxon>
        <taxon>Burkholderiales</taxon>
        <taxon>Burkholderiaceae</taxon>
        <taxon>Paraburkholderia</taxon>
    </lineage>
</organism>
<evidence type="ECO:0000256" key="9">
    <source>
        <dbReference type="ARBA" id="ARBA00023125"/>
    </source>
</evidence>
<feature type="binding site" evidence="15">
    <location>
        <position position="191"/>
    </location>
    <ligand>
        <name>DNA</name>
        <dbReference type="ChEBI" id="CHEBI:16991"/>
    </ligand>
</feature>
<dbReference type="EMBL" id="CAFE01000030">
    <property type="protein sequence ID" value="CCD36095.1"/>
    <property type="molecule type" value="Genomic_DNA"/>
</dbReference>
<dbReference type="Pfam" id="PF06831">
    <property type="entry name" value="H2TH"/>
    <property type="match status" value="1"/>
</dbReference>
<comment type="caution">
    <text evidence="18">The sequence shown here is derived from an EMBL/GenBank/DDBJ whole genome shotgun (WGS) entry which is preliminary data.</text>
</comment>
<accession>G4M4L8</accession>
<dbReference type="HAMAP" id="MF_00103">
    <property type="entry name" value="Fapy_DNA_glycosyl"/>
    <property type="match status" value="1"/>
</dbReference>
<gene>
    <name evidence="15" type="primary">mutM</name>
    <name evidence="15" type="synonym">fpg</name>
    <name evidence="18" type="ORF">BKIR_c123_5761</name>
</gene>
<name>G4M4L8_9BURK</name>
<dbReference type="InterPro" id="IPR015886">
    <property type="entry name" value="H2TH_FPG"/>
</dbReference>
<dbReference type="GO" id="GO:0006284">
    <property type="term" value="P:base-excision repair"/>
    <property type="evidence" value="ECO:0007669"/>
    <property type="project" value="InterPro"/>
</dbReference>
<evidence type="ECO:0000256" key="14">
    <source>
        <dbReference type="ARBA" id="ARBA00044632"/>
    </source>
</evidence>
<dbReference type="PROSITE" id="PS51066">
    <property type="entry name" value="ZF_FPG_2"/>
    <property type="match status" value="1"/>
</dbReference>
<dbReference type="STRING" id="1055526.BKIR_c123_5761"/>
<evidence type="ECO:0000256" key="5">
    <source>
        <dbReference type="ARBA" id="ARBA00022763"/>
    </source>
</evidence>
<reference evidence="18 19" key="2">
    <citation type="submission" date="2011-10" db="EMBL/GenBank/DDBJ databases">
        <title>Draft genome sequence of Candidatus Burkholderia kirkii.</title>
        <authorList>
            <person name="Carlier A.L."/>
            <person name="Eberl L."/>
        </authorList>
    </citation>
    <scope>NUCLEOTIDE SEQUENCE [LARGE SCALE GENOMIC DNA]</scope>
    <source>
        <strain evidence="18 19">UZHbot1</strain>
    </source>
</reference>
<keyword evidence="12 15" id="KW-0511">Multifunctional enzyme</keyword>
<dbReference type="AlphaFoldDB" id="G4M4L8"/>
<dbReference type="NCBIfam" id="NF002211">
    <property type="entry name" value="PRK01103.1"/>
    <property type="match status" value="1"/>
</dbReference>
<dbReference type="CDD" id="cd08966">
    <property type="entry name" value="EcFpg-like_N"/>
    <property type="match status" value="1"/>
</dbReference>
<reference evidence="18 19" key="1">
    <citation type="submission" date="2011-09" db="EMBL/GenBank/DDBJ databases">
        <authorList>
            <person name="Carlier A."/>
        </authorList>
    </citation>
    <scope>NUCLEOTIDE SEQUENCE [LARGE SCALE GENOMIC DNA]</scope>
    <source>
        <strain evidence="18 19">UZHbot1</strain>
    </source>
</reference>
<dbReference type="GO" id="GO:0008270">
    <property type="term" value="F:zinc ion binding"/>
    <property type="evidence" value="ECO:0007669"/>
    <property type="project" value="UniProtKB-UniRule"/>
</dbReference>
<feature type="active site" description="Proton donor; for beta-elimination activity" evidence="15">
    <location>
        <position position="92"/>
    </location>
</feature>
<keyword evidence="6 15" id="KW-0863">Zinc-finger</keyword>
<dbReference type="InterPro" id="IPR000214">
    <property type="entry name" value="Znf_DNA_glyclase/AP_lyase"/>
</dbReference>
<sequence length="310" mass="35055">MTNEFMEIQTMFQSIVTRSLKYRHKRSSKSLSRKMPELPEVEVTRRGIEPYVAGRRVEHVDVRTPTLRWPIPQHLPKTLDHLKIDKVERRGKYLLFETVEGWLIVHLGMTGTLRVLRYVPKPPEAAKHDHVDIVFDDFILRFRDPRRFGAILWHPRADGDVLDHPLLADLGVEPFSPEFSGALLFHETRGRKVSVKQALLAGGIVGGVGNIYASESLFRAGIRPTTAAGRISLVRYDLLADAVRMTLAAAIDKGGSTLRDFVGSNGESGYFQLDYFVYDRAGLPCHVCGTAIKQIVQGQRSTYFCPRCQR</sequence>
<dbReference type="EC" id="4.2.99.18" evidence="15"/>